<accession>Q2MFB1</accession>
<evidence type="ECO:0000313" key="3">
    <source>
        <dbReference type="EMBL" id="CAG34042.1"/>
    </source>
</evidence>
<dbReference type="InterPro" id="IPR050039">
    <property type="entry name" value="MAB_1171c-like"/>
</dbReference>
<feature type="transmembrane region" description="Helical" evidence="1">
    <location>
        <begin position="96"/>
        <end position="114"/>
    </location>
</feature>
<feature type="domain" description="DUF6545" evidence="2">
    <location>
        <begin position="230"/>
        <end position="368"/>
    </location>
</feature>
<reference evidence="3" key="1">
    <citation type="submission" date="2004-06" db="EMBL/GenBank/DDBJ databases">
        <title>Analysis and comparison of biosynthetic gene clusters for the 2-deoxy-inosamine containing aminoglycoside antibiotics ribostamycin, neomycin, lividomycin, paromomycin and butirosin.</title>
        <authorList>
            <person name="Aboshanab K."/>
            <person name="Schmidt-Beissner H."/>
            <person name="Wehmeier U."/>
            <person name="Piepersberg W."/>
            <person name="Welzel K."/>
            <person name="Vente A."/>
        </authorList>
    </citation>
    <scope>NUCLEOTIDE SEQUENCE</scope>
    <source>
        <strain evidence="3">NRRL B-11466</strain>
    </source>
</reference>
<sequence>MRCDLPGHCSLAVLWAALLLRAGPAVRNPHQRGLWLAVASAAVAMTLHVEPVSAYAAGLTGSPRAVALAKNQAGVVSVAAVLHFAVYATRGRRTGTVLAAMAAVMAALLALAALGAAPTSGQGPPFTLARPPCVAYWILLITAHVVACAACVRVCWTYARRGTNRSVNLSLALFGWGTALAGLFWLAHYVLLATGSRPGTVLCLLISLHAVLVGAALLVPSVLQLRQAAGHARTIWRIWPLWRDLVDAVPHVALSATRSRLLVLLHPHLSWRLIAYRKVIEIRDAILALSHYTDPAVSRSARAHVARWGVPADRVEAHVTACALSRAHAAKFAGAEPDPAAEVLTTGQEAGDLAAETAFLLRLTEAYLSPCVRDFDTAAAPAHATAGGDR</sequence>
<keyword evidence="1" id="KW-1133">Transmembrane helix</keyword>
<proteinExistence type="predicted"/>
<dbReference type="NCBIfam" id="NF042915">
    <property type="entry name" value="MAB_1171c_fam"/>
    <property type="match status" value="1"/>
</dbReference>
<evidence type="ECO:0000256" key="1">
    <source>
        <dbReference type="SAM" id="Phobius"/>
    </source>
</evidence>
<protein>
    <submittedName>
        <fullName evidence="3">Putative regulator component</fullName>
    </submittedName>
</protein>
<gene>
    <name evidence="3" type="primary">ribG</name>
</gene>
<keyword evidence="1" id="KW-0812">Transmembrane</keyword>
<feature type="transmembrane region" description="Helical" evidence="1">
    <location>
        <begin position="168"/>
        <end position="187"/>
    </location>
</feature>
<dbReference type="EMBL" id="AJ744850">
    <property type="protein sequence ID" value="CAG34042.1"/>
    <property type="molecule type" value="Genomic_DNA"/>
</dbReference>
<dbReference type="InterPro" id="IPR046675">
    <property type="entry name" value="DUF6545"/>
</dbReference>
<dbReference type="Pfam" id="PF20182">
    <property type="entry name" value="DUF6545"/>
    <property type="match status" value="1"/>
</dbReference>
<organism evidence="3">
    <name type="scientific">Streptomyces ribosidificus</name>
    <dbReference type="NCBI Taxonomy" id="80859"/>
    <lineage>
        <taxon>Bacteria</taxon>
        <taxon>Bacillati</taxon>
        <taxon>Actinomycetota</taxon>
        <taxon>Actinomycetes</taxon>
        <taxon>Kitasatosporales</taxon>
        <taxon>Streptomycetaceae</taxon>
        <taxon>Streptomyces</taxon>
    </lineage>
</organism>
<keyword evidence="1" id="KW-0472">Membrane</keyword>
<evidence type="ECO:0000259" key="2">
    <source>
        <dbReference type="Pfam" id="PF20182"/>
    </source>
</evidence>
<dbReference type="AlphaFoldDB" id="Q2MFB1"/>
<name>Q2MFB1_STRRI</name>
<feature type="transmembrane region" description="Helical" evidence="1">
    <location>
        <begin position="199"/>
        <end position="223"/>
    </location>
</feature>
<feature type="transmembrane region" description="Helical" evidence="1">
    <location>
        <begin position="134"/>
        <end position="156"/>
    </location>
</feature>